<keyword evidence="6" id="KW-1185">Reference proteome</keyword>
<evidence type="ECO:0000313" key="6">
    <source>
        <dbReference type="Proteomes" id="UP001501321"/>
    </source>
</evidence>
<dbReference type="InterPro" id="IPR018060">
    <property type="entry name" value="HTH_AraC"/>
</dbReference>
<dbReference type="PANTHER" id="PTHR47894:SF1">
    <property type="entry name" value="HTH-TYPE TRANSCRIPTIONAL REGULATOR VQSM"/>
    <property type="match status" value="1"/>
</dbReference>
<dbReference type="SMART" id="SM00342">
    <property type="entry name" value="HTH_ARAC"/>
    <property type="match status" value="1"/>
</dbReference>
<protein>
    <recommendedName>
        <fullName evidence="4">HTH araC/xylS-type domain-containing protein</fullName>
    </recommendedName>
</protein>
<evidence type="ECO:0000256" key="3">
    <source>
        <dbReference type="ARBA" id="ARBA00023163"/>
    </source>
</evidence>
<dbReference type="Proteomes" id="UP001501321">
    <property type="component" value="Unassembled WGS sequence"/>
</dbReference>
<evidence type="ECO:0000313" key="5">
    <source>
        <dbReference type="EMBL" id="GAA4503417.1"/>
    </source>
</evidence>
<dbReference type="Gene3D" id="1.10.10.60">
    <property type="entry name" value="Homeodomain-like"/>
    <property type="match status" value="1"/>
</dbReference>
<dbReference type="PROSITE" id="PS01124">
    <property type="entry name" value="HTH_ARAC_FAMILY_2"/>
    <property type="match status" value="1"/>
</dbReference>
<evidence type="ECO:0000259" key="4">
    <source>
        <dbReference type="PROSITE" id="PS01124"/>
    </source>
</evidence>
<keyword evidence="1" id="KW-0805">Transcription regulation</keyword>
<name>A0ABP8QHN2_9GAMM</name>
<dbReference type="RefSeq" id="WP_345014516.1">
    <property type="nucleotide sequence ID" value="NZ_BAABFC010000024.1"/>
</dbReference>
<keyword evidence="3" id="KW-0804">Transcription</keyword>
<comment type="caution">
    <text evidence="5">The sequence shown here is derived from an EMBL/GenBank/DDBJ whole genome shotgun (WGS) entry which is preliminary data.</text>
</comment>
<dbReference type="InterPro" id="IPR009057">
    <property type="entry name" value="Homeodomain-like_sf"/>
</dbReference>
<sequence length="323" mass="36206">MGKLQAPLVANLLNLHAFFDYFNQQGIAWQAVARQCQFPHPDNMVQWLTLSQVLRFFQRLPEARSRPLGAEAGLQVDLVLLAPSLMVAERQPSGLADGIRALLQHLPNLSSHVQVWVEASGDGWRLCHRGQLRPETPGVEQLEWFRTASLIRYCQHFLGPDWWPAWLAQSCPAPGYPLPEPLSRIPTDYDQAVASLPLPLPEDFVPLPLPAGPTPLARLQALANTYACYPGFTLTWFARLLGLSSRSLQRQLAAAGMTFRDLRDRARHEQALRLLALPDLAMEEIAWRCGYSDLANFNRAFVGWAGLRPASYRRSVTEKIGAN</sequence>
<gene>
    <name evidence="5" type="ORF">GCM10023095_29640</name>
</gene>
<organism evidence="5 6">
    <name type="scientific">Pseudaeromonas paramecii</name>
    <dbReference type="NCBI Taxonomy" id="2138166"/>
    <lineage>
        <taxon>Bacteria</taxon>
        <taxon>Pseudomonadati</taxon>
        <taxon>Pseudomonadota</taxon>
        <taxon>Gammaproteobacteria</taxon>
        <taxon>Aeromonadales</taxon>
        <taxon>Aeromonadaceae</taxon>
        <taxon>Pseudaeromonas</taxon>
    </lineage>
</organism>
<dbReference type="PANTHER" id="PTHR47894">
    <property type="entry name" value="HTH-TYPE TRANSCRIPTIONAL REGULATOR GADX"/>
    <property type="match status" value="1"/>
</dbReference>
<dbReference type="Pfam" id="PF12833">
    <property type="entry name" value="HTH_18"/>
    <property type="match status" value="1"/>
</dbReference>
<keyword evidence="2" id="KW-0238">DNA-binding</keyword>
<reference evidence="6" key="1">
    <citation type="journal article" date="2019" name="Int. J. Syst. Evol. Microbiol.">
        <title>The Global Catalogue of Microorganisms (GCM) 10K type strain sequencing project: providing services to taxonomists for standard genome sequencing and annotation.</title>
        <authorList>
            <consortium name="The Broad Institute Genomics Platform"/>
            <consortium name="The Broad Institute Genome Sequencing Center for Infectious Disease"/>
            <person name="Wu L."/>
            <person name="Ma J."/>
        </authorList>
    </citation>
    <scope>NUCLEOTIDE SEQUENCE [LARGE SCALE GENOMIC DNA]</scope>
    <source>
        <strain evidence="6">JCM 32226</strain>
    </source>
</reference>
<feature type="domain" description="HTH araC/xylS-type" evidence="4">
    <location>
        <begin position="217"/>
        <end position="315"/>
    </location>
</feature>
<accession>A0ABP8QHN2</accession>
<dbReference type="EMBL" id="BAABFC010000024">
    <property type="protein sequence ID" value="GAA4503417.1"/>
    <property type="molecule type" value="Genomic_DNA"/>
</dbReference>
<evidence type="ECO:0000256" key="1">
    <source>
        <dbReference type="ARBA" id="ARBA00023015"/>
    </source>
</evidence>
<proteinExistence type="predicted"/>
<dbReference type="SUPFAM" id="SSF46689">
    <property type="entry name" value="Homeodomain-like"/>
    <property type="match status" value="1"/>
</dbReference>
<evidence type="ECO:0000256" key="2">
    <source>
        <dbReference type="ARBA" id="ARBA00023125"/>
    </source>
</evidence>